<evidence type="ECO:0000256" key="11">
    <source>
        <dbReference type="ARBA" id="ARBA00023237"/>
    </source>
</evidence>
<keyword evidence="5" id="KW-0813">Transport</keyword>
<evidence type="ECO:0000256" key="10">
    <source>
        <dbReference type="ARBA" id="ARBA00023186"/>
    </source>
</evidence>
<dbReference type="SUPFAM" id="SSF89392">
    <property type="entry name" value="Prokaryotic lipoproteins and lipoprotein localization factors"/>
    <property type="match status" value="1"/>
</dbReference>
<keyword evidence="7" id="KW-0653">Protein transport</keyword>
<keyword evidence="8" id="KW-0472">Membrane</keyword>
<comment type="subcellular location">
    <subcellularLocation>
        <location evidence="1">Cell outer membrane</location>
        <topology evidence="1">Lipid-anchor</topology>
    </subcellularLocation>
</comment>
<dbReference type="AlphaFoldDB" id="A0A916SFY5"/>
<dbReference type="GO" id="GO:0009279">
    <property type="term" value="C:cell outer membrane"/>
    <property type="evidence" value="ECO:0007669"/>
    <property type="project" value="UniProtKB-SubCell"/>
</dbReference>
<keyword evidence="6" id="KW-0732">Signal</keyword>
<reference evidence="13" key="2">
    <citation type="submission" date="2020-09" db="EMBL/GenBank/DDBJ databases">
        <authorList>
            <person name="Sun Q."/>
            <person name="Zhou Y."/>
        </authorList>
    </citation>
    <scope>NUCLEOTIDE SEQUENCE</scope>
    <source>
        <strain evidence="13">CGMCC 1.15322</strain>
    </source>
</reference>
<evidence type="ECO:0000256" key="3">
    <source>
        <dbReference type="ARBA" id="ARBA00011245"/>
    </source>
</evidence>
<evidence type="ECO:0000256" key="9">
    <source>
        <dbReference type="ARBA" id="ARBA00023139"/>
    </source>
</evidence>
<dbReference type="EMBL" id="BMIG01000004">
    <property type="protein sequence ID" value="GGA95541.1"/>
    <property type="molecule type" value="Genomic_DNA"/>
</dbReference>
<keyword evidence="12" id="KW-0449">Lipoprotein</keyword>
<evidence type="ECO:0000256" key="12">
    <source>
        <dbReference type="ARBA" id="ARBA00023288"/>
    </source>
</evidence>
<reference evidence="13" key="1">
    <citation type="journal article" date="2014" name="Int. J. Syst. Evol. Microbiol.">
        <title>Complete genome sequence of Corynebacterium casei LMG S-19264T (=DSM 44701T), isolated from a smear-ripened cheese.</title>
        <authorList>
            <consortium name="US DOE Joint Genome Institute (JGI-PGF)"/>
            <person name="Walter F."/>
            <person name="Albersmeier A."/>
            <person name="Kalinowski J."/>
            <person name="Ruckert C."/>
        </authorList>
    </citation>
    <scope>NUCLEOTIDE SEQUENCE</scope>
    <source>
        <strain evidence="13">CGMCC 1.15322</strain>
    </source>
</reference>
<keyword evidence="14" id="KW-1185">Reference proteome</keyword>
<evidence type="ECO:0000256" key="8">
    <source>
        <dbReference type="ARBA" id="ARBA00023136"/>
    </source>
</evidence>
<keyword evidence="11" id="KW-0998">Cell outer membrane</keyword>
<accession>A0A916SFY5</accession>
<dbReference type="Gene3D" id="2.50.20.10">
    <property type="entry name" value="Lipoprotein localisation LolA/LolB/LppX"/>
    <property type="match status" value="1"/>
</dbReference>
<protein>
    <recommendedName>
        <fullName evidence="4">Outer-membrane lipoprotein LolB</fullName>
    </recommendedName>
</protein>
<evidence type="ECO:0000313" key="13">
    <source>
        <dbReference type="EMBL" id="GGA95541.1"/>
    </source>
</evidence>
<evidence type="ECO:0000256" key="1">
    <source>
        <dbReference type="ARBA" id="ARBA00004459"/>
    </source>
</evidence>
<evidence type="ECO:0000256" key="5">
    <source>
        <dbReference type="ARBA" id="ARBA00022448"/>
    </source>
</evidence>
<name>A0A916SFY5_9BURK</name>
<comment type="similarity">
    <text evidence="2">Belongs to the LolB family.</text>
</comment>
<gene>
    <name evidence="13" type="ORF">GCM10011496_15840</name>
</gene>
<evidence type="ECO:0000256" key="4">
    <source>
        <dbReference type="ARBA" id="ARBA00016202"/>
    </source>
</evidence>
<sequence length="120" mass="12675">MQSDPVQAFFAGFELRGTPAQGELVLNSPLGTSLAVLRWSPGEAVLDSGGQVQRFDSVDALIEKVTGAALPLAALFDWLAGKNIALAGWSADLSQQAEGRISASRTTPQPRTDLRIVLAQ</sequence>
<evidence type="ECO:0000256" key="6">
    <source>
        <dbReference type="ARBA" id="ARBA00022729"/>
    </source>
</evidence>
<evidence type="ECO:0000313" key="14">
    <source>
        <dbReference type="Proteomes" id="UP000620596"/>
    </source>
</evidence>
<keyword evidence="9" id="KW-0564">Palmitate</keyword>
<comment type="caution">
    <text evidence="13">The sequence shown here is derived from an EMBL/GenBank/DDBJ whole genome shotgun (WGS) entry which is preliminary data.</text>
</comment>
<dbReference type="Proteomes" id="UP000620596">
    <property type="component" value="Unassembled WGS sequence"/>
</dbReference>
<dbReference type="GO" id="GO:0015031">
    <property type="term" value="P:protein transport"/>
    <property type="evidence" value="ECO:0007669"/>
    <property type="project" value="UniProtKB-KW"/>
</dbReference>
<proteinExistence type="inferred from homology"/>
<dbReference type="InterPro" id="IPR029046">
    <property type="entry name" value="LolA/LolB/LppX"/>
</dbReference>
<keyword evidence="10" id="KW-0143">Chaperone</keyword>
<dbReference type="InterPro" id="IPR004565">
    <property type="entry name" value="OM_lipoprot_LolB"/>
</dbReference>
<comment type="subunit">
    <text evidence="3">Monomer.</text>
</comment>
<evidence type="ECO:0000256" key="2">
    <source>
        <dbReference type="ARBA" id="ARBA00009696"/>
    </source>
</evidence>
<evidence type="ECO:0000256" key="7">
    <source>
        <dbReference type="ARBA" id="ARBA00022927"/>
    </source>
</evidence>
<organism evidence="13 14">
    <name type="scientific">Polaromonas eurypsychrophila</name>
    <dbReference type="NCBI Taxonomy" id="1614635"/>
    <lineage>
        <taxon>Bacteria</taxon>
        <taxon>Pseudomonadati</taxon>
        <taxon>Pseudomonadota</taxon>
        <taxon>Betaproteobacteria</taxon>
        <taxon>Burkholderiales</taxon>
        <taxon>Comamonadaceae</taxon>
        <taxon>Polaromonas</taxon>
    </lineage>
</organism>
<dbReference type="Pfam" id="PF03550">
    <property type="entry name" value="LolB"/>
    <property type="match status" value="1"/>
</dbReference>